<feature type="transmembrane region" description="Helical" evidence="1">
    <location>
        <begin position="7"/>
        <end position="24"/>
    </location>
</feature>
<evidence type="ECO:0000256" key="1">
    <source>
        <dbReference type="SAM" id="Phobius"/>
    </source>
</evidence>
<keyword evidence="1" id="KW-0812">Transmembrane</keyword>
<dbReference type="Proteomes" id="UP000004382">
    <property type="component" value="Unassembled WGS sequence"/>
</dbReference>
<comment type="caution">
    <text evidence="2">The sequence shown here is derived from an EMBL/GenBank/DDBJ whole genome shotgun (WGS) entry which is preliminary data.</text>
</comment>
<evidence type="ECO:0000313" key="3">
    <source>
        <dbReference type="Proteomes" id="UP000004382"/>
    </source>
</evidence>
<name>H1KJM2_METEX</name>
<sequence>MLDYQCLTVTVIITGAVWCLYSALCSARKGWTWGAVLYLSVACAPLAVVAVRLDAKNANKHTPAQAQYYERQRLR</sequence>
<protein>
    <submittedName>
        <fullName evidence="2">Uncharacterized protein</fullName>
    </submittedName>
</protein>
<keyword evidence="1" id="KW-0472">Membrane</keyword>
<accession>H1KJM2</accession>
<organism evidence="2 3">
    <name type="scientific">Methylorubrum extorquens DSM 13060</name>
    <dbReference type="NCBI Taxonomy" id="882800"/>
    <lineage>
        <taxon>Bacteria</taxon>
        <taxon>Pseudomonadati</taxon>
        <taxon>Pseudomonadota</taxon>
        <taxon>Alphaproteobacteria</taxon>
        <taxon>Hyphomicrobiales</taxon>
        <taxon>Methylobacteriaceae</taxon>
        <taxon>Methylorubrum</taxon>
    </lineage>
</organism>
<feature type="transmembrane region" description="Helical" evidence="1">
    <location>
        <begin position="30"/>
        <end position="51"/>
    </location>
</feature>
<keyword evidence="1" id="KW-1133">Transmembrane helix</keyword>
<reference evidence="2 3" key="1">
    <citation type="submission" date="2011-09" db="EMBL/GenBank/DDBJ databases">
        <title>The draft genome of Methylobacterium extorquens DSM 13060.</title>
        <authorList>
            <consortium name="US DOE Joint Genome Institute (JGI-PGF)"/>
            <person name="Lucas S."/>
            <person name="Han J."/>
            <person name="Lapidus A."/>
            <person name="Cheng J.-F."/>
            <person name="Goodwin L."/>
            <person name="Pitluck S."/>
            <person name="Peters L."/>
            <person name="Land M.L."/>
            <person name="Hauser L."/>
            <person name="Koskimaki J."/>
            <person name="Halonen O."/>
            <person name="Pirttila A."/>
            <person name="Frank C."/>
            <person name="Woyke T.J."/>
        </authorList>
    </citation>
    <scope>NUCLEOTIDE SEQUENCE [LARGE SCALE GENOMIC DNA]</scope>
    <source>
        <strain evidence="2 3">DSM 13060</strain>
    </source>
</reference>
<dbReference type="EMBL" id="AGJK01000069">
    <property type="protein sequence ID" value="EHP92267.1"/>
    <property type="molecule type" value="Genomic_DNA"/>
</dbReference>
<gene>
    <name evidence="2" type="ORF">MetexDRAFT_2834</name>
</gene>
<dbReference type="AlphaFoldDB" id="H1KJM2"/>
<proteinExistence type="predicted"/>
<evidence type="ECO:0000313" key="2">
    <source>
        <dbReference type="EMBL" id="EHP92267.1"/>
    </source>
</evidence>